<organism evidence="1 2">
    <name type="scientific">Azospirillum brasilense</name>
    <dbReference type="NCBI Taxonomy" id="192"/>
    <lineage>
        <taxon>Bacteria</taxon>
        <taxon>Pseudomonadati</taxon>
        <taxon>Pseudomonadota</taxon>
        <taxon>Alphaproteobacteria</taxon>
        <taxon>Rhodospirillales</taxon>
        <taxon>Azospirillaceae</taxon>
        <taxon>Azospirillum</taxon>
    </lineage>
</organism>
<name>A0A4D8R2W1_AZOBR</name>
<evidence type="ECO:0000313" key="2">
    <source>
        <dbReference type="Proteomes" id="UP000298693"/>
    </source>
</evidence>
<dbReference type="AlphaFoldDB" id="A0A4D8R2W1"/>
<dbReference type="EMBL" id="CP032345">
    <property type="protein sequence ID" value="QCO16271.1"/>
    <property type="molecule type" value="Genomic_DNA"/>
</dbReference>
<dbReference type="Proteomes" id="UP000298693">
    <property type="component" value="Chromosome"/>
</dbReference>
<proteinExistence type="predicted"/>
<reference evidence="1 2" key="1">
    <citation type="submission" date="2018-09" db="EMBL/GenBank/DDBJ databases">
        <title>Whole genome based analysis of evolution and adaptive divergence in Indian and Brazilian strains of Azospirillum brasilense.</title>
        <authorList>
            <person name="Singh C."/>
            <person name="Tripathi A.K."/>
        </authorList>
    </citation>
    <scope>NUCLEOTIDE SEQUENCE [LARGE SCALE GENOMIC DNA]</scope>
    <source>
        <strain evidence="1 2">MTCC4039</strain>
    </source>
</reference>
<accession>A0A4D8R2W1</accession>
<sequence length="227" mass="24926">MKPLARSLDDLARRQVPFATAKALTAVARKVQDAQRAALPSVFDRPSLFTQRSIGVKAARKADLTATVFVKDIAAQYLEPFEFGGQHHLPQSKRGGTLFNPKAVPLNQYGNLPKNTLKRLSGRKDVFVGSVTFKRSGQTVSGVWKRPKAGWRRADVKRGYKRTYGTKGALGTEGGVKTGLTLLVRFGDALPVQPRLEWRKRAAAVVQANLKAEFQKAMGEALATARR</sequence>
<gene>
    <name evidence="1" type="ORF">D3869_01475</name>
</gene>
<protein>
    <submittedName>
        <fullName evidence="1">Uncharacterized protein</fullName>
    </submittedName>
</protein>
<evidence type="ECO:0000313" key="1">
    <source>
        <dbReference type="EMBL" id="QCO16271.1"/>
    </source>
</evidence>